<evidence type="ECO:0000256" key="9">
    <source>
        <dbReference type="SAM" id="Phobius"/>
    </source>
</evidence>
<keyword evidence="6 8" id="KW-0675">Receptor</keyword>
<evidence type="ECO:0000256" key="2">
    <source>
        <dbReference type="ARBA" id="ARBA00022692"/>
    </source>
</evidence>
<evidence type="ECO:0000256" key="4">
    <source>
        <dbReference type="ARBA" id="ARBA00023040"/>
    </source>
</evidence>
<feature type="transmembrane region" description="Helical" evidence="9">
    <location>
        <begin position="128"/>
        <end position="150"/>
    </location>
</feature>
<keyword evidence="2 8" id="KW-0812">Transmembrane</keyword>
<evidence type="ECO:0000256" key="5">
    <source>
        <dbReference type="ARBA" id="ARBA00023136"/>
    </source>
</evidence>
<dbReference type="GO" id="GO:0004930">
    <property type="term" value="F:G protein-coupled receptor activity"/>
    <property type="evidence" value="ECO:0007669"/>
    <property type="project" value="UniProtKB-KW"/>
</dbReference>
<accession>A0AAD9UW42</accession>
<dbReference type="InterPro" id="IPR017452">
    <property type="entry name" value="GPCR_Rhodpsn_7TM"/>
</dbReference>
<proteinExistence type="inferred from homology"/>
<feature type="transmembrane region" description="Helical" evidence="9">
    <location>
        <begin position="88"/>
        <end position="108"/>
    </location>
</feature>
<reference evidence="11" key="2">
    <citation type="journal article" date="2023" name="Science">
        <title>Genomic signatures of disease resistance in endangered staghorn corals.</title>
        <authorList>
            <person name="Vollmer S.V."/>
            <person name="Selwyn J.D."/>
            <person name="Despard B.A."/>
            <person name="Roesel C.L."/>
        </authorList>
    </citation>
    <scope>NUCLEOTIDE SEQUENCE</scope>
    <source>
        <strain evidence="11">K2</strain>
    </source>
</reference>
<evidence type="ECO:0000259" key="10">
    <source>
        <dbReference type="PROSITE" id="PS50262"/>
    </source>
</evidence>
<keyword evidence="7 8" id="KW-0807">Transducer</keyword>
<dbReference type="PANTHER" id="PTHR45695:SF9">
    <property type="entry name" value="LEUCOKININ RECEPTOR"/>
    <property type="match status" value="1"/>
</dbReference>
<dbReference type="AlphaFoldDB" id="A0AAD9UW42"/>
<keyword evidence="4 8" id="KW-0297">G-protein coupled receptor</keyword>
<dbReference type="PRINTS" id="PR00237">
    <property type="entry name" value="GPCRRHODOPSN"/>
</dbReference>
<evidence type="ECO:0000313" key="12">
    <source>
        <dbReference type="Proteomes" id="UP001249851"/>
    </source>
</evidence>
<evidence type="ECO:0000256" key="7">
    <source>
        <dbReference type="ARBA" id="ARBA00023224"/>
    </source>
</evidence>
<evidence type="ECO:0000256" key="3">
    <source>
        <dbReference type="ARBA" id="ARBA00022989"/>
    </source>
</evidence>
<comment type="similarity">
    <text evidence="8">Belongs to the G-protein coupled receptor 1 family.</text>
</comment>
<feature type="transmembrane region" description="Helical" evidence="9">
    <location>
        <begin position="50"/>
        <end position="73"/>
    </location>
</feature>
<reference evidence="11" key="1">
    <citation type="journal article" date="2023" name="G3 (Bethesda)">
        <title>Whole genome assembly and annotation of the endangered Caribbean coral Acropora cervicornis.</title>
        <authorList>
            <person name="Selwyn J.D."/>
            <person name="Vollmer S.V."/>
        </authorList>
    </citation>
    <scope>NUCLEOTIDE SEQUENCE</scope>
    <source>
        <strain evidence="11">K2</strain>
    </source>
</reference>
<comment type="caution">
    <text evidence="11">The sequence shown here is derived from an EMBL/GenBank/DDBJ whole genome shotgun (WGS) entry which is preliminary data.</text>
</comment>
<keyword evidence="3 9" id="KW-1133">Transmembrane helix</keyword>
<sequence length="333" mass="38351">MTQDKKNHFGSIDYVQLAIYPLILVFGAIGNTLVILVVKNKKRNRKINDYFILNLAISDLFMLTISICVDFYLKFQASPYGNILCKGIWPFMTMCLFSSVFTLTCMALERWRTIVKPLCPRFSLSILYLLIGLTWFAGLIFVLPLIIVAYHQGRKCKEHWPTFAMRQAYTIAIVAFQYLFPLLIITVAYARIGSYLKKRSKKIVKIAEGHVSRRGVESIKIKLENAKISKNLRIIVILFAFFMLPKQIVWLWLDFGNGGKFKHFSDVLTFGEFLLYIHSSTNPIVYGTILGEYRAGFRRYLRQFFSVIGWHGCLSGIRNTVHPDPTYAAHRAS</sequence>
<feature type="domain" description="G-protein coupled receptors family 1 profile" evidence="10">
    <location>
        <begin position="30"/>
        <end position="286"/>
    </location>
</feature>
<dbReference type="CDD" id="cd00637">
    <property type="entry name" value="7tm_classA_rhodopsin-like"/>
    <property type="match status" value="1"/>
</dbReference>
<dbReference type="Proteomes" id="UP001249851">
    <property type="component" value="Unassembled WGS sequence"/>
</dbReference>
<dbReference type="Gene3D" id="1.20.1070.10">
    <property type="entry name" value="Rhodopsin 7-helix transmembrane proteins"/>
    <property type="match status" value="1"/>
</dbReference>
<dbReference type="Pfam" id="PF00001">
    <property type="entry name" value="7tm_1"/>
    <property type="match status" value="1"/>
</dbReference>
<evidence type="ECO:0000313" key="11">
    <source>
        <dbReference type="EMBL" id="KAK2551867.1"/>
    </source>
</evidence>
<feature type="transmembrane region" description="Helical" evidence="9">
    <location>
        <begin position="232"/>
        <end position="253"/>
    </location>
</feature>
<dbReference type="PANTHER" id="PTHR45695">
    <property type="entry name" value="LEUCOKININ RECEPTOR-RELATED"/>
    <property type="match status" value="1"/>
</dbReference>
<dbReference type="PROSITE" id="PS00237">
    <property type="entry name" value="G_PROTEIN_RECEP_F1_1"/>
    <property type="match status" value="1"/>
</dbReference>
<dbReference type="SUPFAM" id="SSF81321">
    <property type="entry name" value="Family A G protein-coupled receptor-like"/>
    <property type="match status" value="1"/>
</dbReference>
<keyword evidence="12" id="KW-1185">Reference proteome</keyword>
<organism evidence="11 12">
    <name type="scientific">Acropora cervicornis</name>
    <name type="common">Staghorn coral</name>
    <dbReference type="NCBI Taxonomy" id="6130"/>
    <lineage>
        <taxon>Eukaryota</taxon>
        <taxon>Metazoa</taxon>
        <taxon>Cnidaria</taxon>
        <taxon>Anthozoa</taxon>
        <taxon>Hexacorallia</taxon>
        <taxon>Scleractinia</taxon>
        <taxon>Astrocoeniina</taxon>
        <taxon>Acroporidae</taxon>
        <taxon>Acropora</taxon>
    </lineage>
</organism>
<dbReference type="GO" id="GO:0005886">
    <property type="term" value="C:plasma membrane"/>
    <property type="evidence" value="ECO:0007669"/>
    <property type="project" value="TreeGrafter"/>
</dbReference>
<keyword evidence="5 9" id="KW-0472">Membrane</keyword>
<gene>
    <name evidence="11" type="ORF">P5673_027107</name>
</gene>
<feature type="transmembrane region" description="Helical" evidence="9">
    <location>
        <begin position="17"/>
        <end position="38"/>
    </location>
</feature>
<feature type="transmembrane region" description="Helical" evidence="9">
    <location>
        <begin position="170"/>
        <end position="192"/>
    </location>
</feature>
<name>A0AAD9UW42_ACRCE</name>
<protein>
    <submittedName>
        <fullName evidence="11">Neuropeptide FF receptor 2</fullName>
    </submittedName>
</protein>
<evidence type="ECO:0000256" key="1">
    <source>
        <dbReference type="ARBA" id="ARBA00004141"/>
    </source>
</evidence>
<dbReference type="PROSITE" id="PS50262">
    <property type="entry name" value="G_PROTEIN_RECEP_F1_2"/>
    <property type="match status" value="1"/>
</dbReference>
<feature type="transmembrane region" description="Helical" evidence="9">
    <location>
        <begin position="273"/>
        <end position="293"/>
    </location>
</feature>
<evidence type="ECO:0000256" key="6">
    <source>
        <dbReference type="ARBA" id="ARBA00023170"/>
    </source>
</evidence>
<dbReference type="EMBL" id="JARQWQ010000092">
    <property type="protein sequence ID" value="KAK2551867.1"/>
    <property type="molecule type" value="Genomic_DNA"/>
</dbReference>
<dbReference type="InterPro" id="IPR000276">
    <property type="entry name" value="GPCR_Rhodpsn"/>
</dbReference>
<evidence type="ECO:0000256" key="8">
    <source>
        <dbReference type="RuleBase" id="RU000688"/>
    </source>
</evidence>
<comment type="subcellular location">
    <subcellularLocation>
        <location evidence="1">Membrane</location>
        <topology evidence="1">Multi-pass membrane protein</topology>
    </subcellularLocation>
</comment>